<evidence type="ECO:0000313" key="2">
    <source>
        <dbReference type="EMBL" id="KAE9006429.1"/>
    </source>
</evidence>
<gene>
    <name evidence="2" type="ORF">PR002_g16480</name>
</gene>
<proteinExistence type="predicted"/>
<dbReference type="Proteomes" id="UP000435112">
    <property type="component" value="Unassembled WGS sequence"/>
</dbReference>
<name>A0A6A3KH83_9STRA</name>
<organism evidence="2 3">
    <name type="scientific">Phytophthora rubi</name>
    <dbReference type="NCBI Taxonomy" id="129364"/>
    <lineage>
        <taxon>Eukaryota</taxon>
        <taxon>Sar</taxon>
        <taxon>Stramenopiles</taxon>
        <taxon>Oomycota</taxon>
        <taxon>Peronosporomycetes</taxon>
        <taxon>Peronosporales</taxon>
        <taxon>Peronosporaceae</taxon>
        <taxon>Phytophthora</taxon>
    </lineage>
</organism>
<keyword evidence="1" id="KW-0732">Signal</keyword>
<feature type="chain" id="PRO_5025620881" evidence="1">
    <location>
        <begin position="18"/>
        <end position="101"/>
    </location>
</feature>
<reference evidence="2 3" key="1">
    <citation type="submission" date="2018-09" db="EMBL/GenBank/DDBJ databases">
        <title>Genomic investigation of the strawberry pathogen Phytophthora fragariae indicates pathogenicity is determined by transcriptional variation in three key races.</title>
        <authorList>
            <person name="Adams T.M."/>
            <person name="Armitage A.D."/>
            <person name="Sobczyk M.K."/>
            <person name="Bates H.J."/>
            <person name="Dunwell J.M."/>
            <person name="Nellist C.F."/>
            <person name="Harrison R.J."/>
        </authorList>
    </citation>
    <scope>NUCLEOTIDE SEQUENCE [LARGE SCALE GENOMIC DNA]</scope>
    <source>
        <strain evidence="2 3">SCRP324</strain>
    </source>
</reference>
<accession>A0A6A3KH83</accession>
<sequence>MSHAFVNNIIFCRTILGLSKLVIGPVVSNRGCGQLLNLAGDIDPQRTQGLITQQKSAGQHQAARTSYIYNAGGRDQLQVQCNGLRTRHICTVSQSSGNRSI</sequence>
<comment type="caution">
    <text evidence="2">The sequence shown here is derived from an EMBL/GenBank/DDBJ whole genome shotgun (WGS) entry which is preliminary data.</text>
</comment>
<feature type="signal peptide" evidence="1">
    <location>
        <begin position="1"/>
        <end position="17"/>
    </location>
</feature>
<evidence type="ECO:0000256" key="1">
    <source>
        <dbReference type="SAM" id="SignalP"/>
    </source>
</evidence>
<dbReference type="AlphaFoldDB" id="A0A6A3KH83"/>
<dbReference type="EMBL" id="QXFU01001263">
    <property type="protein sequence ID" value="KAE9006429.1"/>
    <property type="molecule type" value="Genomic_DNA"/>
</dbReference>
<protein>
    <submittedName>
        <fullName evidence="2">Uncharacterized protein</fullName>
    </submittedName>
</protein>
<evidence type="ECO:0000313" key="3">
    <source>
        <dbReference type="Proteomes" id="UP000435112"/>
    </source>
</evidence>